<comment type="caution">
    <text evidence="8">The sequence shown here is derived from an EMBL/GenBank/DDBJ whole genome shotgun (WGS) entry which is preliminary data.</text>
</comment>
<evidence type="ECO:0000313" key="9">
    <source>
        <dbReference type="Proteomes" id="UP000618943"/>
    </source>
</evidence>
<keyword evidence="4 7" id="KW-0812">Transmembrane</keyword>
<evidence type="ECO:0000256" key="3">
    <source>
        <dbReference type="ARBA" id="ARBA00022475"/>
    </source>
</evidence>
<keyword evidence="6 7" id="KW-0472">Membrane</keyword>
<comment type="subcellular location">
    <subcellularLocation>
        <location evidence="1">Cell membrane</location>
        <topology evidence="1">Multi-pass membrane protein</topology>
    </subcellularLocation>
</comment>
<evidence type="ECO:0000256" key="2">
    <source>
        <dbReference type="ARBA" id="ARBA00006679"/>
    </source>
</evidence>
<evidence type="ECO:0000256" key="7">
    <source>
        <dbReference type="SAM" id="Phobius"/>
    </source>
</evidence>
<keyword evidence="5 7" id="KW-1133">Transmembrane helix</keyword>
<keyword evidence="3" id="KW-1003">Cell membrane</keyword>
<evidence type="ECO:0000256" key="1">
    <source>
        <dbReference type="ARBA" id="ARBA00004651"/>
    </source>
</evidence>
<dbReference type="InterPro" id="IPR032808">
    <property type="entry name" value="DoxX"/>
</dbReference>
<comment type="similarity">
    <text evidence="2">Belongs to the DoxX family.</text>
</comment>
<name>A0ABS1HA09_9BACL</name>
<organism evidence="8 9">
    <name type="scientific">Viridibacillus soli</name>
    <dbReference type="NCBI Taxonomy" id="2798301"/>
    <lineage>
        <taxon>Bacteria</taxon>
        <taxon>Bacillati</taxon>
        <taxon>Bacillota</taxon>
        <taxon>Bacilli</taxon>
        <taxon>Bacillales</taxon>
        <taxon>Caryophanaceae</taxon>
        <taxon>Viridibacillus</taxon>
    </lineage>
</organism>
<feature type="transmembrane region" description="Helical" evidence="7">
    <location>
        <begin position="71"/>
        <end position="91"/>
    </location>
</feature>
<feature type="transmembrane region" description="Helical" evidence="7">
    <location>
        <begin position="103"/>
        <end position="126"/>
    </location>
</feature>
<evidence type="ECO:0000256" key="5">
    <source>
        <dbReference type="ARBA" id="ARBA00022989"/>
    </source>
</evidence>
<proteinExistence type="inferred from homology"/>
<dbReference type="Proteomes" id="UP000618943">
    <property type="component" value="Unassembled WGS sequence"/>
</dbReference>
<evidence type="ECO:0000256" key="4">
    <source>
        <dbReference type="ARBA" id="ARBA00022692"/>
    </source>
</evidence>
<dbReference type="RefSeq" id="WP_100795733.1">
    <property type="nucleotide sequence ID" value="NZ_JAEOAH010000026.1"/>
</dbReference>
<reference evidence="8 9" key="1">
    <citation type="submission" date="2020-12" db="EMBL/GenBank/DDBJ databases">
        <title>YIM B01967 draft genome.</title>
        <authorList>
            <person name="Yan X."/>
        </authorList>
    </citation>
    <scope>NUCLEOTIDE SEQUENCE [LARGE SCALE GENOMIC DNA]</scope>
    <source>
        <strain evidence="8 9">YIM B01967</strain>
    </source>
</reference>
<dbReference type="InterPro" id="IPR051907">
    <property type="entry name" value="DoxX-like_oxidoreductase"/>
</dbReference>
<dbReference type="Pfam" id="PF07681">
    <property type="entry name" value="DoxX"/>
    <property type="match status" value="1"/>
</dbReference>
<keyword evidence="9" id="KW-1185">Reference proteome</keyword>
<dbReference type="EMBL" id="JAEOAH010000026">
    <property type="protein sequence ID" value="MBK3496247.1"/>
    <property type="molecule type" value="Genomic_DNA"/>
</dbReference>
<feature type="transmembrane region" description="Helical" evidence="7">
    <location>
        <begin position="45"/>
        <end position="64"/>
    </location>
</feature>
<dbReference type="PANTHER" id="PTHR33452">
    <property type="entry name" value="OXIDOREDUCTASE CATD-RELATED"/>
    <property type="match status" value="1"/>
</dbReference>
<dbReference type="PANTHER" id="PTHR33452:SF1">
    <property type="entry name" value="INNER MEMBRANE PROTEIN YPHA-RELATED"/>
    <property type="match status" value="1"/>
</dbReference>
<evidence type="ECO:0000256" key="6">
    <source>
        <dbReference type="ARBA" id="ARBA00023136"/>
    </source>
</evidence>
<accession>A0ABS1HA09</accession>
<protein>
    <submittedName>
        <fullName evidence="8">DoxX family protein</fullName>
    </submittedName>
</protein>
<evidence type="ECO:0000313" key="8">
    <source>
        <dbReference type="EMBL" id="MBK3496247.1"/>
    </source>
</evidence>
<sequence>MHQIGQIFLRVILGGIFAIHGYMKFQGGISNIVGYFDSLSIPGFAAYFVAIIELVGGVAMILGLGSRIIGALFAIIMLGAIVTAKWSLGLLGADGMAGYEFELALLAMSVYFVFATPTPLSVDALLKSKI</sequence>
<feature type="transmembrane region" description="Helical" evidence="7">
    <location>
        <begin position="7"/>
        <end position="25"/>
    </location>
</feature>
<gene>
    <name evidence="8" type="ORF">JFL43_15525</name>
</gene>